<dbReference type="STRING" id="28136.SAMN02745202_00948"/>
<evidence type="ECO:0000256" key="1">
    <source>
        <dbReference type="SAM" id="Phobius"/>
    </source>
</evidence>
<keyword evidence="1" id="KW-0472">Membrane</keyword>
<evidence type="ECO:0008006" key="4">
    <source>
        <dbReference type="Google" id="ProtNLM"/>
    </source>
</evidence>
<evidence type="ECO:0000313" key="2">
    <source>
        <dbReference type="EMBL" id="SJZ73590.1"/>
    </source>
</evidence>
<proteinExistence type="predicted"/>
<evidence type="ECO:0000313" key="3">
    <source>
        <dbReference type="Proteomes" id="UP000190065"/>
    </source>
</evidence>
<sequence length="69" mass="7624">MKLRYKISIWVVLALAGSLLCGGSVWLWLVGICAGKFLFRLLLTITLTIAVYILAYALIIGAILWILIS</sequence>
<dbReference type="RefSeq" id="WP_078805560.1">
    <property type="nucleotide sequence ID" value="NZ_FUXK01000008.1"/>
</dbReference>
<feature type="transmembrane region" description="Helical" evidence="1">
    <location>
        <begin position="41"/>
        <end position="68"/>
    </location>
</feature>
<reference evidence="2 3" key="1">
    <citation type="submission" date="2017-02" db="EMBL/GenBank/DDBJ databases">
        <authorList>
            <person name="Peterson S.W."/>
        </authorList>
    </citation>
    <scope>NUCLEOTIDE SEQUENCE [LARGE SCALE GENOMIC DNA]</scope>
    <source>
        <strain evidence="2 3">ATCC 43324</strain>
    </source>
</reference>
<accession>A0A1T4N2J0</accession>
<dbReference type="AlphaFoldDB" id="A0A1T4N2J0"/>
<organism evidence="2 3">
    <name type="scientific">Segatella oulorum</name>
    <dbReference type="NCBI Taxonomy" id="28136"/>
    <lineage>
        <taxon>Bacteria</taxon>
        <taxon>Pseudomonadati</taxon>
        <taxon>Bacteroidota</taxon>
        <taxon>Bacteroidia</taxon>
        <taxon>Bacteroidales</taxon>
        <taxon>Prevotellaceae</taxon>
        <taxon>Segatella</taxon>
    </lineage>
</organism>
<dbReference type="EMBL" id="FUXK01000008">
    <property type="protein sequence ID" value="SJZ73590.1"/>
    <property type="molecule type" value="Genomic_DNA"/>
</dbReference>
<gene>
    <name evidence="2" type="ORF">SAMN02745202_00948</name>
</gene>
<dbReference type="Proteomes" id="UP000190065">
    <property type="component" value="Unassembled WGS sequence"/>
</dbReference>
<feature type="transmembrane region" description="Helical" evidence="1">
    <location>
        <begin position="7"/>
        <end position="29"/>
    </location>
</feature>
<protein>
    <recommendedName>
        <fullName evidence="4">Trasnmembrane protein found in conjugate transposon</fullName>
    </recommendedName>
</protein>
<keyword evidence="1" id="KW-0812">Transmembrane</keyword>
<name>A0A1T4N2J0_9BACT</name>
<keyword evidence="1" id="KW-1133">Transmembrane helix</keyword>